<evidence type="ECO:0000256" key="1">
    <source>
        <dbReference type="SAM" id="MobiDB-lite"/>
    </source>
</evidence>
<feature type="non-terminal residue" evidence="2">
    <location>
        <position position="1"/>
    </location>
</feature>
<gene>
    <name evidence="2" type="ORF">IPOD504_LOCUS17037</name>
</gene>
<reference evidence="2" key="1">
    <citation type="submission" date="2022-03" db="EMBL/GenBank/DDBJ databases">
        <authorList>
            <person name="Martin H S."/>
        </authorList>
    </citation>
    <scope>NUCLEOTIDE SEQUENCE</scope>
</reference>
<feature type="compositionally biased region" description="Low complexity" evidence="1">
    <location>
        <begin position="15"/>
        <end position="31"/>
    </location>
</feature>
<feature type="compositionally biased region" description="Basic and acidic residues" evidence="1">
    <location>
        <begin position="36"/>
        <end position="46"/>
    </location>
</feature>
<feature type="region of interest" description="Disordered" evidence="1">
    <location>
        <begin position="250"/>
        <end position="269"/>
    </location>
</feature>
<protein>
    <submittedName>
        <fullName evidence="2">Uncharacterized protein</fullName>
    </submittedName>
</protein>
<accession>A0ABN8J4S3</accession>
<feature type="compositionally biased region" description="Gly residues" evidence="1">
    <location>
        <begin position="336"/>
        <end position="345"/>
    </location>
</feature>
<organism evidence="2 3">
    <name type="scientific">Iphiclides podalirius</name>
    <name type="common">scarce swallowtail</name>
    <dbReference type="NCBI Taxonomy" id="110791"/>
    <lineage>
        <taxon>Eukaryota</taxon>
        <taxon>Metazoa</taxon>
        <taxon>Ecdysozoa</taxon>
        <taxon>Arthropoda</taxon>
        <taxon>Hexapoda</taxon>
        <taxon>Insecta</taxon>
        <taxon>Pterygota</taxon>
        <taxon>Neoptera</taxon>
        <taxon>Endopterygota</taxon>
        <taxon>Lepidoptera</taxon>
        <taxon>Glossata</taxon>
        <taxon>Ditrysia</taxon>
        <taxon>Papilionoidea</taxon>
        <taxon>Papilionidae</taxon>
        <taxon>Papilioninae</taxon>
        <taxon>Iphiclides</taxon>
    </lineage>
</organism>
<feature type="region of interest" description="Disordered" evidence="1">
    <location>
        <begin position="324"/>
        <end position="345"/>
    </location>
</feature>
<name>A0ABN8J4S3_9NEOP</name>
<dbReference type="EMBL" id="OW152821">
    <property type="protein sequence ID" value="CAH2075883.1"/>
    <property type="molecule type" value="Genomic_DNA"/>
</dbReference>
<feature type="compositionally biased region" description="Acidic residues" evidence="1">
    <location>
        <begin position="256"/>
        <end position="268"/>
    </location>
</feature>
<proteinExistence type="predicted"/>
<evidence type="ECO:0000313" key="2">
    <source>
        <dbReference type="EMBL" id="CAH2075883.1"/>
    </source>
</evidence>
<dbReference type="Proteomes" id="UP000837857">
    <property type="component" value="Chromosome 9"/>
</dbReference>
<feature type="region of interest" description="Disordered" evidence="1">
    <location>
        <begin position="955"/>
        <end position="993"/>
    </location>
</feature>
<keyword evidence="3" id="KW-1185">Reference proteome</keyword>
<sequence length="1105" mass="116912">MPRLAPAKVPPLQCESSGSSADGSSSEEAAGPYASEHSEPHPRNDDGYEADVEIGRLEASEAYKLRKLSDSMSVLSGLSAESQSPLEAIGAECPPERPGELAHPELCLIVVDILTQLIQKVVGAGEGAQERLGRVCVGLARALAARLAGGGAPLARLAGGGAPQGLLRRLLAPPAAALLAAADARLAELQHSVLELIHVVASQGIEPNELAALLQLFAADAPPLGPLLAALQRLVAEAEPCTPDFTLTFPVRPDTEPCEAEPEDLDEESGSRASAAELTARHLQLPPIRPGCAARCSLDGAGWAPWLQGFALVLWLRTLPEDKTREPEGADSGAEGVAGAGGGGGGWRAPLARGVAGPRLAHVRALDGRRHRTFRERERRRKTYRCIKIECCNVCDAGVPTARLTRAEAGAGGGAGGGGAGGGAGGAGGGAGGAGGARVLCEARAACSVAPRRWACLALLVREAVLRRRMHIQVTFFLNGRECDTVSLPLPGILVRKATPTSMLLGQAVGGGPEVGVGGRWQLGGLSVYRSPALTAPLALHLAAHGPDHACQVRCEEPNFAAILTPEVLDTNVDWDQVFEPPSPALRDLRAALLLSFAPQAPQWARLHSQPAPAAGEGHLLVLPCVLCGRGWVDGHPVACAAFGRGEASERVRVRWAGRPSPQRHSGLAPALLLLGGPDLLLYLFARVVELGGSAQQQALALGVAVRAARADARLHAALFESDALDMLLPVLASPRCRLSHHMLKEILDVACSKPLLVVSGGVVRLSARTDCALLEPRLLLLLLRAWPHLHNVQVSWEAEGGSSTVDGSLWALALEATCALLRDGPRRAFNQQQAARADLLRHLLLACKERFLNSDCGPLSASASDSLVELVRALMGSPPLLCHLALLCDFLLLMHQASDTFVTHSRANFYFLLTSESPEASEFNFLNFMNKRKNKEYKLKRDFESLTINESVEDGNLAGDGELLPPKDLTPTQDNLDSDRTDAEESSADSTKEMKGIINAHLKEGRKENGIVPENNGVPVGSPGGTEGADALNGYVVVDEDELRHTTVEFYTSGIYHQRRVRAGAEPGWTACAGLLLLLRDALAALPDRLLAQVNKYADVSIYM</sequence>
<evidence type="ECO:0000313" key="3">
    <source>
        <dbReference type="Proteomes" id="UP000837857"/>
    </source>
</evidence>
<feature type="region of interest" description="Disordered" evidence="1">
    <location>
        <begin position="1"/>
        <end position="50"/>
    </location>
</feature>